<gene>
    <name evidence="1" type="ORF">Vadar_016641</name>
</gene>
<protein>
    <submittedName>
        <fullName evidence="1">Uncharacterized protein</fullName>
    </submittedName>
</protein>
<organism evidence="1 2">
    <name type="scientific">Vaccinium darrowii</name>
    <dbReference type="NCBI Taxonomy" id="229202"/>
    <lineage>
        <taxon>Eukaryota</taxon>
        <taxon>Viridiplantae</taxon>
        <taxon>Streptophyta</taxon>
        <taxon>Embryophyta</taxon>
        <taxon>Tracheophyta</taxon>
        <taxon>Spermatophyta</taxon>
        <taxon>Magnoliopsida</taxon>
        <taxon>eudicotyledons</taxon>
        <taxon>Gunneridae</taxon>
        <taxon>Pentapetalae</taxon>
        <taxon>asterids</taxon>
        <taxon>Ericales</taxon>
        <taxon>Ericaceae</taxon>
        <taxon>Vaccinioideae</taxon>
        <taxon>Vaccinieae</taxon>
        <taxon>Vaccinium</taxon>
    </lineage>
</organism>
<sequence length="130" mass="14683">MDTKRRNHQGFRLRSILIHSLWITAAGILLFRLATANTQKNLLYVRMFSISGVALATAPWVFQLLLSTTIMVLYHTGVCDFTWLVKPALPVHGRGEVDHDIEGGGTMIRNRLRFKGEATIGPKLLRNRTI</sequence>
<evidence type="ECO:0000313" key="1">
    <source>
        <dbReference type="EMBL" id="KAH7837683.1"/>
    </source>
</evidence>
<evidence type="ECO:0000313" key="2">
    <source>
        <dbReference type="Proteomes" id="UP000828048"/>
    </source>
</evidence>
<proteinExistence type="predicted"/>
<dbReference type="EMBL" id="CM037156">
    <property type="protein sequence ID" value="KAH7837683.1"/>
    <property type="molecule type" value="Genomic_DNA"/>
</dbReference>
<accession>A0ACB7XAU2</accession>
<dbReference type="Proteomes" id="UP000828048">
    <property type="component" value="Chromosome 6"/>
</dbReference>
<name>A0ACB7XAU2_9ERIC</name>
<reference evidence="1 2" key="1">
    <citation type="journal article" date="2021" name="Hortic Res">
        <title>High-quality reference genome and annotation aids understanding of berry development for evergreen blueberry (Vaccinium darrowii).</title>
        <authorList>
            <person name="Yu J."/>
            <person name="Hulse-Kemp A.M."/>
            <person name="Babiker E."/>
            <person name="Staton M."/>
        </authorList>
    </citation>
    <scope>NUCLEOTIDE SEQUENCE [LARGE SCALE GENOMIC DNA]</scope>
    <source>
        <strain evidence="2">cv. NJ 8807/NJ 8810</strain>
        <tissue evidence="1">Young leaf</tissue>
    </source>
</reference>
<keyword evidence="2" id="KW-1185">Reference proteome</keyword>
<comment type="caution">
    <text evidence="1">The sequence shown here is derived from an EMBL/GenBank/DDBJ whole genome shotgun (WGS) entry which is preliminary data.</text>
</comment>